<gene>
    <name evidence="2" type="ORF">OMM_01115</name>
</gene>
<accession>A0A1V1PEA8</accession>
<dbReference type="EMBL" id="ATBP01000078">
    <property type="protein sequence ID" value="ETR73229.1"/>
    <property type="molecule type" value="Genomic_DNA"/>
</dbReference>
<organism evidence="2 3">
    <name type="scientific">Candidatus Magnetoglobus multicellularis str. Araruama</name>
    <dbReference type="NCBI Taxonomy" id="890399"/>
    <lineage>
        <taxon>Bacteria</taxon>
        <taxon>Pseudomonadati</taxon>
        <taxon>Thermodesulfobacteriota</taxon>
        <taxon>Desulfobacteria</taxon>
        <taxon>Desulfobacterales</taxon>
        <taxon>Desulfobacteraceae</taxon>
        <taxon>Candidatus Magnetoglobus</taxon>
    </lineage>
</organism>
<protein>
    <recommendedName>
        <fullName evidence="4">PKD domain-containing protein</fullName>
    </recommendedName>
</protein>
<sequence>MSISNNRIIVGAWYSIMNDNIQTGSAYIYEKKDNEWKLQAEIYPDDISNRAYFGENVDIDGDTAIVGAFLDDEKGSRSGSAYIYKKNENSWTQQLKLLAPDGKDGDSFGYDVSISGNQIIVGAYVKDSKNGERSGGAYIYIFENNSWKLEEQIIPIDINENDYFGHSVEISGNTAIIGAAGVEDNRGALYIYTKNNNTWHISGKFQWNDSIIKNGFGSRVSMSGNNFIVGATYHINSSAYILSPYLSPQLKISGYVLDSLKNPIKGTLIKANTDSKIQTEINSNGYYELYVYKGFCGSISAAKDDLLFKPSTINYEYIFNDIAEQNFFIDIYSISGFIKDTQGNPLSGIKVAFDNNGGETYTNIEGFFNHQVYNNWSGNALAQGRGYQFSPPIHSYQNISNHYENQNFTAYKTVLFGSIKDQFGKPISDVKLSSNNELPEIKTDDRGFYSINTDFNWTGIIKPEKLNYSFIPEFLSYTKITSNLPDQNFTGIFLTDWSLDQSNYRNQGMITAIVKDNNENTFNQIMIYLQHLLIMNVEALLPFHQFQMVNVFFCKFGAIKTMKE</sequence>
<name>A0A1V1PEA8_9BACT</name>
<keyword evidence="1" id="KW-0732">Signal</keyword>
<reference evidence="3" key="1">
    <citation type="submission" date="2012-11" db="EMBL/GenBank/DDBJ databases">
        <authorList>
            <person name="Lucero-Rivera Y.E."/>
            <person name="Tovar-Ramirez D."/>
        </authorList>
    </citation>
    <scope>NUCLEOTIDE SEQUENCE [LARGE SCALE GENOMIC DNA]</scope>
    <source>
        <strain evidence="3">Araruama</strain>
    </source>
</reference>
<dbReference type="InterPro" id="IPR013517">
    <property type="entry name" value="FG-GAP"/>
</dbReference>
<comment type="caution">
    <text evidence="2">The sequence shown here is derived from an EMBL/GenBank/DDBJ whole genome shotgun (WGS) entry which is preliminary data.</text>
</comment>
<evidence type="ECO:0000313" key="3">
    <source>
        <dbReference type="Proteomes" id="UP000189670"/>
    </source>
</evidence>
<dbReference type="SUPFAM" id="SSF50965">
    <property type="entry name" value="Galactose oxidase, central domain"/>
    <property type="match status" value="1"/>
</dbReference>
<dbReference type="Proteomes" id="UP000189670">
    <property type="component" value="Unassembled WGS sequence"/>
</dbReference>
<dbReference type="Gene3D" id="2.130.10.130">
    <property type="entry name" value="Integrin alpha, N-terminal"/>
    <property type="match status" value="1"/>
</dbReference>
<evidence type="ECO:0008006" key="4">
    <source>
        <dbReference type="Google" id="ProtNLM"/>
    </source>
</evidence>
<dbReference type="Pfam" id="PF14312">
    <property type="entry name" value="FG-GAP_2"/>
    <property type="match status" value="3"/>
</dbReference>
<dbReference type="AlphaFoldDB" id="A0A1V1PEA8"/>
<dbReference type="PANTHER" id="PTHR36220">
    <property type="entry name" value="UNNAMED PRODUCT"/>
    <property type="match status" value="1"/>
</dbReference>
<proteinExistence type="predicted"/>
<dbReference type="PANTHER" id="PTHR36220:SF1">
    <property type="entry name" value="GAMMA TUBULIN COMPLEX COMPONENT C-TERMINAL DOMAIN-CONTAINING PROTEIN"/>
    <property type="match status" value="1"/>
</dbReference>
<dbReference type="InterPro" id="IPR011043">
    <property type="entry name" value="Gal_Oxase/kelch_b-propeller"/>
</dbReference>
<dbReference type="InterPro" id="IPR028994">
    <property type="entry name" value="Integrin_alpha_N"/>
</dbReference>
<dbReference type="InterPro" id="IPR008969">
    <property type="entry name" value="CarboxyPept-like_regulatory"/>
</dbReference>
<evidence type="ECO:0000313" key="2">
    <source>
        <dbReference type="EMBL" id="ETR73229.1"/>
    </source>
</evidence>
<evidence type="ECO:0000256" key="1">
    <source>
        <dbReference type="ARBA" id="ARBA00022729"/>
    </source>
</evidence>
<dbReference type="SUPFAM" id="SSF49464">
    <property type="entry name" value="Carboxypeptidase regulatory domain-like"/>
    <property type="match status" value="1"/>
</dbReference>